<evidence type="ECO:0000313" key="1">
    <source>
        <dbReference type="EMBL" id="KAK8882666.1"/>
    </source>
</evidence>
<protein>
    <recommendedName>
        <fullName evidence="3">SWIM-type domain-containing protein</fullName>
    </recommendedName>
</protein>
<evidence type="ECO:0008006" key="3">
    <source>
        <dbReference type="Google" id="ProtNLM"/>
    </source>
</evidence>
<comment type="caution">
    <text evidence="1">The sequence shown here is derived from an EMBL/GenBank/DDBJ whole genome shotgun (WGS) entry which is preliminary data.</text>
</comment>
<dbReference type="EMBL" id="JAPFFF010000009">
    <property type="protein sequence ID" value="KAK8882666.1"/>
    <property type="molecule type" value="Genomic_DNA"/>
</dbReference>
<organism evidence="1 2">
    <name type="scientific">Tritrichomonas musculus</name>
    <dbReference type="NCBI Taxonomy" id="1915356"/>
    <lineage>
        <taxon>Eukaryota</taxon>
        <taxon>Metamonada</taxon>
        <taxon>Parabasalia</taxon>
        <taxon>Tritrichomonadida</taxon>
        <taxon>Tritrichomonadidae</taxon>
        <taxon>Tritrichomonas</taxon>
    </lineage>
</organism>
<dbReference type="Proteomes" id="UP001470230">
    <property type="component" value="Unassembled WGS sequence"/>
</dbReference>
<proteinExistence type="predicted"/>
<accession>A0ABR2JW63</accession>
<sequence>MSDMIEHYGTTKTNCFCSENKVESSCYGIDIPCSHRLEKGGEFPEKPKIHLELEDQFNELKLDFSFIKNSNNKNNSIKDEMNYATRVIKLFSHYKNLKEINEFVTNHKKEGYDDYFILNKPVSLIQLIDEGIHHFSELKRLSKI</sequence>
<evidence type="ECO:0000313" key="2">
    <source>
        <dbReference type="Proteomes" id="UP001470230"/>
    </source>
</evidence>
<reference evidence="1 2" key="1">
    <citation type="submission" date="2024-04" db="EMBL/GenBank/DDBJ databases">
        <title>Tritrichomonas musculus Genome.</title>
        <authorList>
            <person name="Alves-Ferreira E."/>
            <person name="Grigg M."/>
            <person name="Lorenzi H."/>
            <person name="Galac M."/>
        </authorList>
    </citation>
    <scope>NUCLEOTIDE SEQUENCE [LARGE SCALE GENOMIC DNA]</scope>
    <source>
        <strain evidence="1 2">EAF2021</strain>
    </source>
</reference>
<name>A0ABR2JW63_9EUKA</name>
<gene>
    <name evidence="1" type="ORF">M9Y10_045308</name>
</gene>
<keyword evidence="2" id="KW-1185">Reference proteome</keyword>